<dbReference type="PROSITE" id="PS50905">
    <property type="entry name" value="FERRITIN_LIKE"/>
    <property type="match status" value="1"/>
</dbReference>
<organism evidence="5 6">
    <name type="scientific">Thiomonas arsenitoxydans (strain DSM 22701 / CIP 110005 / 3As)</name>
    <dbReference type="NCBI Taxonomy" id="426114"/>
    <lineage>
        <taxon>Bacteria</taxon>
        <taxon>Pseudomonadati</taxon>
        <taxon>Pseudomonadota</taxon>
        <taxon>Betaproteobacteria</taxon>
        <taxon>Burkholderiales</taxon>
        <taxon>Thiomonas</taxon>
    </lineage>
</organism>
<sequence length="143" mass="15607">MPVDSRTLGWLTRALGHEMTAVQQYLAQSVLARLWGDAALAAELRREALEELDHASALMEQLILHGIAPCAGNLPPARLGRSPAELQGHDAQLETSAVHLYADALRHAQRVRDGESAALFARLLNEESQHLQRVQHTEGASHG</sequence>
<accession>A0A8I1SV95</accession>
<evidence type="ECO:0000256" key="2">
    <source>
        <dbReference type="ARBA" id="ARBA00022434"/>
    </source>
</evidence>
<dbReference type="InterPro" id="IPR012347">
    <property type="entry name" value="Ferritin-like"/>
</dbReference>
<dbReference type="InterPro" id="IPR009040">
    <property type="entry name" value="Ferritin-like_diiron"/>
</dbReference>
<dbReference type="AlphaFoldDB" id="A0A8I1SV95"/>
<name>A0A8I1SV95_THIA3</name>
<dbReference type="SUPFAM" id="SSF47240">
    <property type="entry name" value="Ferritin-like"/>
    <property type="match status" value="1"/>
</dbReference>
<keyword evidence="2" id="KW-0409">Iron storage</keyword>
<dbReference type="GO" id="GO:0006879">
    <property type="term" value="P:intracellular iron ion homeostasis"/>
    <property type="evidence" value="ECO:0007669"/>
    <property type="project" value="UniProtKB-KW"/>
</dbReference>
<dbReference type="GO" id="GO:0006826">
    <property type="term" value="P:iron ion transport"/>
    <property type="evidence" value="ECO:0007669"/>
    <property type="project" value="InterPro"/>
</dbReference>
<dbReference type="EMBL" id="JAFKMR010000014">
    <property type="protein sequence ID" value="MBN8743932.1"/>
    <property type="molecule type" value="Genomic_DNA"/>
</dbReference>
<evidence type="ECO:0000256" key="3">
    <source>
        <dbReference type="ARBA" id="ARBA00023004"/>
    </source>
</evidence>
<proteinExistence type="inferred from homology"/>
<dbReference type="Gene3D" id="1.20.1260.10">
    <property type="match status" value="1"/>
</dbReference>
<evidence type="ECO:0000256" key="1">
    <source>
        <dbReference type="ARBA" id="ARBA00008093"/>
    </source>
</evidence>
<protein>
    <submittedName>
        <fullName evidence="5">Ferritin</fullName>
    </submittedName>
</protein>
<dbReference type="RefSeq" id="WP_276729287.1">
    <property type="nucleotide sequence ID" value="NZ_JAFKMR010000014.1"/>
</dbReference>
<dbReference type="InterPro" id="IPR002024">
    <property type="entry name" value="Bacterioferritin"/>
</dbReference>
<comment type="similarity">
    <text evidence="1">Belongs to the bacterioferritin family.</text>
</comment>
<evidence type="ECO:0000313" key="6">
    <source>
        <dbReference type="Proteomes" id="UP000664800"/>
    </source>
</evidence>
<dbReference type="Proteomes" id="UP000664800">
    <property type="component" value="Unassembled WGS sequence"/>
</dbReference>
<gene>
    <name evidence="5" type="ORF">J0I24_06450</name>
</gene>
<feature type="domain" description="Ferritin-like diiron" evidence="4">
    <location>
        <begin position="1"/>
        <end position="143"/>
    </location>
</feature>
<reference evidence="5" key="1">
    <citation type="submission" date="2021-02" db="EMBL/GenBank/DDBJ databases">
        <title>Thiocyanate and organic carbon inputs drive convergent selection for specific autotrophic Afipia and Thiobacillus strains within complex microbiomes.</title>
        <authorList>
            <person name="Huddy R.J."/>
            <person name="Sachdeva R."/>
            <person name="Kadzinga F."/>
            <person name="Kantor R.S."/>
            <person name="Harrison S.T.L."/>
            <person name="Banfield J.F."/>
        </authorList>
    </citation>
    <scope>NUCLEOTIDE SEQUENCE</scope>
    <source>
        <strain evidence="5">SCN18_13_7_16_R3_B_64_19</strain>
    </source>
</reference>
<keyword evidence="3" id="KW-0408">Iron</keyword>
<dbReference type="InterPro" id="IPR008331">
    <property type="entry name" value="Ferritin_DPS_dom"/>
</dbReference>
<dbReference type="GO" id="GO:0008199">
    <property type="term" value="F:ferric iron binding"/>
    <property type="evidence" value="ECO:0007669"/>
    <property type="project" value="InterPro"/>
</dbReference>
<dbReference type="Pfam" id="PF00210">
    <property type="entry name" value="Ferritin"/>
    <property type="match status" value="1"/>
</dbReference>
<evidence type="ECO:0000313" key="5">
    <source>
        <dbReference type="EMBL" id="MBN8743932.1"/>
    </source>
</evidence>
<dbReference type="PRINTS" id="PR00601">
    <property type="entry name" value="BACFERRITIN"/>
</dbReference>
<evidence type="ECO:0000259" key="4">
    <source>
        <dbReference type="PROSITE" id="PS50905"/>
    </source>
</evidence>
<dbReference type="InterPro" id="IPR009078">
    <property type="entry name" value="Ferritin-like_SF"/>
</dbReference>
<comment type="caution">
    <text evidence="5">The sequence shown here is derived from an EMBL/GenBank/DDBJ whole genome shotgun (WGS) entry which is preliminary data.</text>
</comment>